<name>A0A6G6GJK1_9FLAO</name>
<keyword evidence="1" id="KW-0175">Coiled coil</keyword>
<feature type="coiled-coil region" evidence="1">
    <location>
        <begin position="219"/>
        <end position="246"/>
    </location>
</feature>
<evidence type="ECO:0000313" key="3">
    <source>
        <dbReference type="Proteomes" id="UP000505306"/>
    </source>
</evidence>
<evidence type="ECO:0000256" key="1">
    <source>
        <dbReference type="SAM" id="Coils"/>
    </source>
</evidence>
<proteinExistence type="predicted"/>
<accession>A0A6G6GJK1</accession>
<dbReference type="RefSeq" id="WP_164678749.1">
    <property type="nucleotide sequence ID" value="NZ_CP049057.1"/>
</dbReference>
<dbReference type="KEGG" id="mgel:G5B37_03815"/>
<dbReference type="EMBL" id="CP049057">
    <property type="protein sequence ID" value="QIE58718.1"/>
    <property type="molecule type" value="Genomic_DNA"/>
</dbReference>
<reference evidence="2 3" key="1">
    <citation type="submission" date="2020-02" db="EMBL/GenBank/DDBJ databases">
        <title>Complete genome sequence of Flavobacteriaceae bacterium.</title>
        <authorList>
            <person name="Kim S.-J."/>
            <person name="Kim Y.-S."/>
            <person name="Kim K.-H."/>
        </authorList>
    </citation>
    <scope>NUCLEOTIDE SEQUENCE [LARGE SCALE GENOMIC DNA]</scope>
    <source>
        <strain evidence="2 3">RR4-40</strain>
    </source>
</reference>
<sequence>MRRAFIGLSSPLGYSYANDYESRFGRPNPVLDSPLGIFLFYDEIWFASRNTCPINCENLHYVRFFDEAYDMSKMDLEQFHWKNEEIQKVLNSQGYIPFDNWNEAIELNLGDKKRFVDNHSRGYPFGKINPAPNPTPLNLMIDDHIAGKFGFELITNSVTNQYVLNTRKASKDSDLLNLTQSVLCENIPSFQLEDGPYHELIEDLRSDEYLKRFRRELDLSLLTQENKSIQEIKTELEAKMSKYLNELILRELDEANIQNGIFNATVGQIPVLSNVYSGLDGGAQVLSTIQKRKEVGWMGFVAKVKNRLS</sequence>
<gene>
    <name evidence="2" type="ORF">G5B37_03815</name>
</gene>
<dbReference type="Proteomes" id="UP000505306">
    <property type="component" value="Chromosome"/>
</dbReference>
<keyword evidence="3" id="KW-1185">Reference proteome</keyword>
<organism evidence="2 3">
    <name type="scientific">Rasiella rasia</name>
    <dbReference type="NCBI Taxonomy" id="2744027"/>
    <lineage>
        <taxon>Bacteria</taxon>
        <taxon>Pseudomonadati</taxon>
        <taxon>Bacteroidota</taxon>
        <taxon>Flavobacteriia</taxon>
        <taxon>Flavobacteriales</taxon>
        <taxon>Flavobacteriaceae</taxon>
        <taxon>Rasiella</taxon>
    </lineage>
</organism>
<protein>
    <submittedName>
        <fullName evidence="2">Uncharacterized protein</fullName>
    </submittedName>
</protein>
<dbReference type="AlphaFoldDB" id="A0A6G6GJK1"/>
<evidence type="ECO:0000313" key="2">
    <source>
        <dbReference type="EMBL" id="QIE58718.1"/>
    </source>
</evidence>